<dbReference type="PANTHER" id="PTHR13156:SF0">
    <property type="entry name" value="NADH DEHYDROGENASE [UBIQUINONE] IRON-SULFUR PROTEIN 6, MITOCHONDRIAL"/>
    <property type="match status" value="1"/>
</dbReference>
<feature type="domain" description="Zinc finger CHCC-type" evidence="2">
    <location>
        <begin position="98"/>
        <end position="134"/>
    </location>
</feature>
<evidence type="ECO:0000259" key="2">
    <source>
        <dbReference type="Pfam" id="PF10276"/>
    </source>
</evidence>
<evidence type="ECO:0000313" key="3">
    <source>
        <dbReference type="EMBL" id="ODQ59270.1"/>
    </source>
</evidence>
<dbReference type="RefSeq" id="XP_019038477.1">
    <property type="nucleotide sequence ID" value="XM_019181857.1"/>
</dbReference>
<dbReference type="Proteomes" id="UP000094112">
    <property type="component" value="Unassembled WGS sequence"/>
</dbReference>
<protein>
    <recommendedName>
        <fullName evidence="2">Zinc finger CHCC-type domain-containing protein</fullName>
    </recommendedName>
</protein>
<dbReference type="GO" id="GO:0005739">
    <property type="term" value="C:mitochondrion"/>
    <property type="evidence" value="ECO:0007669"/>
    <property type="project" value="GOC"/>
</dbReference>
<proteinExistence type="predicted"/>
<dbReference type="EMBL" id="KV454211">
    <property type="protein sequence ID" value="ODQ59270.1"/>
    <property type="molecule type" value="Genomic_DNA"/>
</dbReference>
<accession>A0A1E3P1Z7</accession>
<reference evidence="3 4" key="1">
    <citation type="journal article" date="2016" name="Proc. Natl. Acad. Sci. U.S.A.">
        <title>Comparative genomics of biotechnologically important yeasts.</title>
        <authorList>
            <person name="Riley R."/>
            <person name="Haridas S."/>
            <person name="Wolfe K.H."/>
            <person name="Lopes M.R."/>
            <person name="Hittinger C.T."/>
            <person name="Goeker M."/>
            <person name="Salamov A.A."/>
            <person name="Wisecaver J.H."/>
            <person name="Long T.M."/>
            <person name="Calvey C.H."/>
            <person name="Aerts A.L."/>
            <person name="Barry K.W."/>
            <person name="Choi C."/>
            <person name="Clum A."/>
            <person name="Coughlan A.Y."/>
            <person name="Deshpande S."/>
            <person name="Douglass A.P."/>
            <person name="Hanson S.J."/>
            <person name="Klenk H.-P."/>
            <person name="LaButti K.M."/>
            <person name="Lapidus A."/>
            <person name="Lindquist E.A."/>
            <person name="Lipzen A.M."/>
            <person name="Meier-Kolthoff J.P."/>
            <person name="Ohm R.A."/>
            <person name="Otillar R.P."/>
            <person name="Pangilinan J.L."/>
            <person name="Peng Y."/>
            <person name="Rokas A."/>
            <person name="Rosa C.A."/>
            <person name="Scheuner C."/>
            <person name="Sibirny A.A."/>
            <person name="Slot J.C."/>
            <person name="Stielow J.B."/>
            <person name="Sun H."/>
            <person name="Kurtzman C.P."/>
            <person name="Blackwell M."/>
            <person name="Grigoriev I.V."/>
            <person name="Jeffries T.W."/>
        </authorList>
    </citation>
    <scope>NUCLEOTIDE SEQUENCE [LARGE SCALE GENOMIC DNA]</scope>
    <source>
        <strain evidence="4">ATCC 58044 / CBS 1984 / NCYC 433 / NRRL Y-366-8</strain>
    </source>
</reference>
<dbReference type="Gene3D" id="2.60.260.40">
    <property type="entry name" value="q5lls5 like domains"/>
    <property type="match status" value="1"/>
</dbReference>
<gene>
    <name evidence="3" type="ORF">WICANDRAFT_31602</name>
</gene>
<evidence type="ECO:0000256" key="1">
    <source>
        <dbReference type="SAM" id="MobiDB-lite"/>
    </source>
</evidence>
<dbReference type="Pfam" id="PF10276">
    <property type="entry name" value="zf-CHCC"/>
    <property type="match status" value="1"/>
</dbReference>
<dbReference type="PANTHER" id="PTHR13156">
    <property type="entry name" value="NADH-UBIQUINONE OXIDOREDUCTASE 13 KD-A SUBUNIT"/>
    <property type="match status" value="1"/>
</dbReference>
<sequence length="147" mass="16514">MLSLRRSTVPLRQTSFISRRLQSALSKESTSTPDAPANDSTSLKQAPNRDSTWSRSQASRSQVLNHAKFVQKDLSKQPQPYAAIDLIAKQPIRYIPDRIAVCQGQKQLGQGHPKIYINLDPKRPATCGYCGLRFAQEEFKQEIEASE</sequence>
<dbReference type="AlphaFoldDB" id="A0A1E3P1Z7"/>
<feature type="region of interest" description="Disordered" evidence="1">
    <location>
        <begin position="20"/>
        <end position="60"/>
    </location>
</feature>
<name>A0A1E3P1Z7_WICAA</name>
<dbReference type="GeneID" id="30199103"/>
<dbReference type="GO" id="GO:0006120">
    <property type="term" value="P:mitochondrial electron transport, NADH to ubiquinone"/>
    <property type="evidence" value="ECO:0007669"/>
    <property type="project" value="TreeGrafter"/>
</dbReference>
<dbReference type="OrthoDB" id="307899at2759"/>
<keyword evidence="4" id="KW-1185">Reference proteome</keyword>
<dbReference type="InterPro" id="IPR019401">
    <property type="entry name" value="Znf_CHCC"/>
</dbReference>
<dbReference type="STRING" id="683960.A0A1E3P1Z7"/>
<evidence type="ECO:0000313" key="4">
    <source>
        <dbReference type="Proteomes" id="UP000094112"/>
    </source>
</evidence>
<organism evidence="3 4">
    <name type="scientific">Wickerhamomyces anomalus (strain ATCC 58044 / CBS 1984 / NCYC 433 / NRRL Y-366-8)</name>
    <name type="common">Yeast</name>
    <name type="synonym">Hansenula anomala</name>
    <dbReference type="NCBI Taxonomy" id="683960"/>
    <lineage>
        <taxon>Eukaryota</taxon>
        <taxon>Fungi</taxon>
        <taxon>Dikarya</taxon>
        <taxon>Ascomycota</taxon>
        <taxon>Saccharomycotina</taxon>
        <taxon>Saccharomycetes</taxon>
        <taxon>Phaffomycetales</taxon>
        <taxon>Wickerhamomycetaceae</taxon>
        <taxon>Wickerhamomyces</taxon>
    </lineage>
</organism>